<dbReference type="GO" id="GO:0016879">
    <property type="term" value="F:ligase activity, forming carbon-nitrogen bonds"/>
    <property type="evidence" value="ECO:0007669"/>
    <property type="project" value="UniProtKB-UniRule"/>
</dbReference>
<dbReference type="SUPFAM" id="SSF52374">
    <property type="entry name" value="Nucleotidylyl transferase"/>
    <property type="match status" value="1"/>
</dbReference>
<name>A0A511Z3U7_9BACL</name>
<dbReference type="InterPro" id="IPR008513">
    <property type="entry name" value="tRNA(Met)_cyd_acetate_ligase"/>
</dbReference>
<proteinExistence type="inferred from homology"/>
<comment type="catalytic activity">
    <reaction evidence="3">
        <text>cytidine(34) in elongator tRNA(Met) + acetate + ATP = N(4)-acetylcytidine(34) in elongator tRNA(Met) + AMP + diphosphate</text>
        <dbReference type="Rhea" id="RHEA:58144"/>
        <dbReference type="Rhea" id="RHEA-COMP:10693"/>
        <dbReference type="Rhea" id="RHEA-COMP:10694"/>
        <dbReference type="ChEBI" id="CHEBI:30089"/>
        <dbReference type="ChEBI" id="CHEBI:30616"/>
        <dbReference type="ChEBI" id="CHEBI:33019"/>
        <dbReference type="ChEBI" id="CHEBI:74900"/>
        <dbReference type="ChEBI" id="CHEBI:82748"/>
        <dbReference type="ChEBI" id="CHEBI:456215"/>
    </reaction>
</comment>
<reference evidence="4 5" key="1">
    <citation type="submission" date="2019-07" db="EMBL/GenBank/DDBJ databases">
        <title>Whole genome shotgun sequence of Sporosarcina luteola NBRC 105378.</title>
        <authorList>
            <person name="Hosoyama A."/>
            <person name="Uohara A."/>
            <person name="Ohji S."/>
            <person name="Ichikawa N."/>
        </authorList>
    </citation>
    <scope>NUCLEOTIDE SEQUENCE [LARGE SCALE GENOMIC DNA]</scope>
    <source>
        <strain evidence="4 5">NBRC 105378</strain>
    </source>
</reference>
<dbReference type="GO" id="GO:0006400">
    <property type="term" value="P:tRNA modification"/>
    <property type="evidence" value="ECO:0007669"/>
    <property type="project" value="UniProtKB-UniRule"/>
</dbReference>
<dbReference type="NCBIfam" id="NF010191">
    <property type="entry name" value="PRK13670.1"/>
    <property type="match status" value="1"/>
</dbReference>
<dbReference type="PANTHER" id="PTHR37825:SF1">
    <property type="entry name" value="TRNA(MET) CYTIDINE ACETATE LIGASE"/>
    <property type="match status" value="1"/>
</dbReference>
<feature type="binding site" evidence="3">
    <location>
        <position position="191"/>
    </location>
    <ligand>
        <name>ATP</name>
        <dbReference type="ChEBI" id="CHEBI:30616"/>
    </ligand>
</feature>
<feature type="binding site" evidence="3">
    <location>
        <begin position="7"/>
        <end position="20"/>
    </location>
    <ligand>
        <name>ATP</name>
        <dbReference type="ChEBI" id="CHEBI:30616"/>
    </ligand>
</feature>
<dbReference type="Gene3D" id="3.40.50.620">
    <property type="entry name" value="HUPs"/>
    <property type="match status" value="1"/>
</dbReference>
<keyword evidence="1 3" id="KW-0436">Ligase</keyword>
<comment type="caution">
    <text evidence="4">The sequence shown here is derived from an EMBL/GenBank/DDBJ whole genome shotgun (WGS) entry which is preliminary data.</text>
</comment>
<dbReference type="Proteomes" id="UP000321901">
    <property type="component" value="Unassembled WGS sequence"/>
</dbReference>
<comment type="function">
    <text evidence="3">Catalyzes the formation of N(4)-acetylcytidine (ac(4)C) at the wobble position of elongator tRNA(Met), using acetate and ATP as substrates. First activates an acetate ion to form acetyladenylate (Ac-AMP) and then transfers the acetyl group to tRNA to form ac(4)C34.</text>
</comment>
<dbReference type="InterPro" id="IPR014729">
    <property type="entry name" value="Rossmann-like_a/b/a_fold"/>
</dbReference>
<dbReference type="GO" id="GO:0005737">
    <property type="term" value="C:cytoplasm"/>
    <property type="evidence" value="ECO:0007669"/>
    <property type="project" value="UniProtKB-SubCell"/>
</dbReference>
<evidence type="ECO:0000256" key="3">
    <source>
        <dbReference type="HAMAP-Rule" id="MF_01539"/>
    </source>
</evidence>
<dbReference type="PANTHER" id="PTHR37825">
    <property type="entry name" value="TRNA(MET) CYTIDINE ACETATE LIGASE"/>
    <property type="match status" value="1"/>
</dbReference>
<comment type="caution">
    <text evidence="3">Lacks conserved residue(s) required for the propagation of feature annotation.</text>
</comment>
<organism evidence="4 5">
    <name type="scientific">Sporosarcina luteola</name>
    <dbReference type="NCBI Taxonomy" id="582850"/>
    <lineage>
        <taxon>Bacteria</taxon>
        <taxon>Bacillati</taxon>
        <taxon>Bacillota</taxon>
        <taxon>Bacilli</taxon>
        <taxon>Bacillales</taxon>
        <taxon>Caryophanaceae</taxon>
        <taxon>Sporosarcina</taxon>
    </lineage>
</organism>
<dbReference type="RefSeq" id="WP_147054854.1">
    <property type="nucleotide sequence ID" value="NZ_BJYL01000004.1"/>
</dbReference>
<keyword evidence="3" id="KW-0547">Nucleotide-binding</keyword>
<feature type="binding site" evidence="3">
    <location>
        <position position="101"/>
    </location>
    <ligand>
        <name>ATP</name>
        <dbReference type="ChEBI" id="CHEBI:30616"/>
    </ligand>
</feature>
<evidence type="ECO:0000256" key="1">
    <source>
        <dbReference type="ARBA" id="ARBA00022598"/>
    </source>
</evidence>
<keyword evidence="5" id="KW-1185">Reference proteome</keyword>
<evidence type="ECO:0000313" key="4">
    <source>
        <dbReference type="EMBL" id="GEN82128.1"/>
    </source>
</evidence>
<keyword evidence="3" id="KW-0067">ATP-binding</keyword>
<keyword evidence="3" id="KW-0694">RNA-binding</keyword>
<dbReference type="GO" id="GO:0000049">
    <property type="term" value="F:tRNA binding"/>
    <property type="evidence" value="ECO:0007669"/>
    <property type="project" value="UniProtKB-KW"/>
</dbReference>
<feature type="binding site" evidence="3">
    <location>
        <position position="166"/>
    </location>
    <ligand>
        <name>ATP</name>
        <dbReference type="ChEBI" id="CHEBI:30616"/>
    </ligand>
</feature>
<keyword evidence="2 3" id="KW-0819">tRNA processing</keyword>
<keyword evidence="3" id="KW-0820">tRNA-binding</keyword>
<dbReference type="GO" id="GO:0005524">
    <property type="term" value="F:ATP binding"/>
    <property type="evidence" value="ECO:0007669"/>
    <property type="project" value="UniProtKB-KW"/>
</dbReference>
<protein>
    <recommendedName>
        <fullName evidence="3">tRNA(Met) cytidine acetate ligase</fullName>
        <ecNumber evidence="3">6.3.4.-</ecNumber>
    </recommendedName>
</protein>
<dbReference type="HAMAP" id="MF_01539">
    <property type="entry name" value="TmcAL"/>
    <property type="match status" value="1"/>
</dbReference>
<gene>
    <name evidence="4" type="primary">ylbM</name>
    <name evidence="3" type="synonym">tmcAL</name>
    <name evidence="4" type="ORF">SLU01_04400</name>
</gene>
<evidence type="ECO:0000256" key="2">
    <source>
        <dbReference type="ARBA" id="ARBA00022694"/>
    </source>
</evidence>
<dbReference type="EC" id="6.3.4.-" evidence="3"/>
<sequence length="414" mass="46408">MKATGIVVEYNPLHNGHVYHAHQAKETTEADIVIAVMSGNFLQRGEPAFVDKWTRAKMALESGVDIVFELPYRFATGNAPIFALGAISLLDAAGCSAYCFGSEDGDIEPFQNSLDLINLSKNEYESAVKSAVQDGVSYPMALNNAYHSIQSYAEKDRSLADLSKPNNILGFHYMQAALSIDSTMKPATIKRLGADYHEKDLIAKKFASATGIRKSFFSTNTLEEVADFIPPATKSMLSHWKAERGQFGNWDTFYPYLRYSILRDGPDRLRHIADISEGIENLIYRAAQKNNSFQTFMEEVKSKRYTWTRIQRMLTHILTGFTYDMRSEMDEPAYLRLLGMTNDGRTFLNERKKDLPIPLVSKVAAYSDPSLDMDIRASDIYALAIGIDSGCALTGLDYTISPILINHFEGRSFK</sequence>
<comment type="similarity">
    <text evidence="3">Belongs to the TmcAL family.</text>
</comment>
<dbReference type="AlphaFoldDB" id="A0A511Z3U7"/>
<evidence type="ECO:0000313" key="5">
    <source>
        <dbReference type="Proteomes" id="UP000321901"/>
    </source>
</evidence>
<dbReference type="EMBL" id="BJYL01000004">
    <property type="protein sequence ID" value="GEN82128.1"/>
    <property type="molecule type" value="Genomic_DNA"/>
</dbReference>
<keyword evidence="3" id="KW-0963">Cytoplasm</keyword>
<comment type="subcellular location">
    <subcellularLocation>
        <location evidence="3">Cytoplasm</location>
    </subcellularLocation>
</comment>
<dbReference type="OrthoDB" id="9769796at2"/>
<dbReference type="Pfam" id="PF05636">
    <property type="entry name" value="HIGH_NTase1"/>
    <property type="match status" value="1"/>
</dbReference>
<accession>A0A511Z3U7</accession>